<evidence type="ECO:0000259" key="1">
    <source>
        <dbReference type="Pfam" id="PF14397"/>
    </source>
</evidence>
<dbReference type="RefSeq" id="WP_249707680.1">
    <property type="nucleotide sequence ID" value="NZ_JAMFMB010000005.1"/>
</dbReference>
<evidence type="ECO:0000313" key="2">
    <source>
        <dbReference type="EMBL" id="MCL6283072.1"/>
    </source>
</evidence>
<dbReference type="InterPro" id="IPR039523">
    <property type="entry name" value="RimK-rel_E_lig_ATP-grasp"/>
</dbReference>
<keyword evidence="3" id="KW-1185">Reference proteome</keyword>
<feature type="domain" description="Alpha-L-glutamate ligase-related protein ATP-grasp" evidence="1">
    <location>
        <begin position="85"/>
        <end position="354"/>
    </location>
</feature>
<protein>
    <recommendedName>
        <fullName evidence="1">Alpha-L-glutamate ligase-related protein ATP-grasp domain-containing protein</fullName>
    </recommendedName>
</protein>
<name>A0ABT0PZT8_9RHOB</name>
<reference evidence="2" key="1">
    <citation type="submission" date="2022-05" db="EMBL/GenBank/DDBJ databases">
        <authorList>
            <person name="Park J.-S."/>
        </authorList>
    </citation>
    <scope>NUCLEOTIDE SEQUENCE</scope>
    <source>
        <strain evidence="2">2012CJ41-6</strain>
    </source>
</reference>
<dbReference type="EMBL" id="JAMFMB010000005">
    <property type="protein sequence ID" value="MCL6283072.1"/>
    <property type="molecule type" value="Genomic_DNA"/>
</dbReference>
<proteinExistence type="predicted"/>
<accession>A0ABT0PZT8</accession>
<dbReference type="Pfam" id="PF14397">
    <property type="entry name" value="ATPgrasp_ST"/>
    <property type="match status" value="1"/>
</dbReference>
<sequence length="369" mass="41148">MSAYAKDIQLIEAKGQTDLTKNLAAASRASGRNPIAIGLDYLKFRRGRGKLKFREYLQYGLYDIAKWDDADRKRFLSAYIHWPLVNQCNDIRWWSVSEDKFVSAALLSQCGVATPQNVAIFDRSNRLYPKLSKLTCANDIKAFFATCSDFPLFAKNMDGMWSAGAFRISGCTDTHVLIDGQEPVTYAQLFDDVFGDQTYLLQRCLRPHSFFEGITESTATVRCLNLINDDGLSVPFTLLKLPMSGNVADNFWRSGNVLCELKPDTGEICSIVTQNDGILQRHDALPNSERILMGECLPDWQALRELNETVALLHSANRFGSTDIALTDTGPVVVEVNNGCAFELVQVATGKGFLTDEILAFFEGCNVKF</sequence>
<organism evidence="2 3">
    <name type="scientific">Ruegeria spongiae</name>
    <dbReference type="NCBI Taxonomy" id="2942209"/>
    <lineage>
        <taxon>Bacteria</taxon>
        <taxon>Pseudomonadati</taxon>
        <taxon>Pseudomonadota</taxon>
        <taxon>Alphaproteobacteria</taxon>
        <taxon>Rhodobacterales</taxon>
        <taxon>Roseobacteraceae</taxon>
        <taxon>Ruegeria</taxon>
    </lineage>
</organism>
<gene>
    <name evidence="2" type="ORF">M3P21_05955</name>
</gene>
<dbReference type="Proteomes" id="UP001203880">
    <property type="component" value="Unassembled WGS sequence"/>
</dbReference>
<evidence type="ECO:0000313" key="3">
    <source>
        <dbReference type="Proteomes" id="UP001203880"/>
    </source>
</evidence>
<comment type="caution">
    <text evidence="2">The sequence shown here is derived from an EMBL/GenBank/DDBJ whole genome shotgun (WGS) entry which is preliminary data.</text>
</comment>